<dbReference type="Proteomes" id="UP000501729">
    <property type="component" value="Segment"/>
</dbReference>
<dbReference type="EMBL" id="MK574011">
    <property type="protein sequence ID" value="QBP07014.1"/>
    <property type="molecule type" value="Genomic_DNA"/>
</dbReference>
<name>A0A6G5P495_9CAUD</name>
<evidence type="ECO:0000313" key="2">
    <source>
        <dbReference type="Proteomes" id="UP000501729"/>
    </source>
</evidence>
<accession>A0A6G5P495</accession>
<sequence>MSKVFVWITKYNEYKLPRDMTTTHLYYSLRTIWNYFMPEELLLGGGIVYNYESKSTEYLVDAIKALYKELQTRQDLPWHLHDELSYIQPTSLEKTIVAQRKKPELAMMDRFRLMLNKTRAKPFDFRKHYSVSHMCKEDKDRAKELLAQDLYFLPDNTWDWLEYNSISIRVALLVRRSRKEHD</sequence>
<proteinExistence type="predicted"/>
<gene>
    <name evidence="1" type="ORF">ETP1_013</name>
</gene>
<reference evidence="1 2" key="1">
    <citation type="submission" date="2019-02" db="EMBL/GenBank/DDBJ databases">
        <title>Genome sequence of multidrug-resistant Edwardsiella tarda isolate infecting lytic phage ETP-1.</title>
        <authorList>
            <person name="Nikapitiya C."/>
            <person name="Senevirathne A."/>
            <person name="De Zoysa M."/>
            <person name="Lee J."/>
        </authorList>
    </citation>
    <scope>NUCLEOTIDE SEQUENCE [LARGE SCALE GENOMIC DNA]</scope>
</reference>
<organism evidence="1 2">
    <name type="scientific">Edwardsiella phage ETP-1</name>
    <dbReference type="NCBI Taxonomy" id="2544920"/>
    <lineage>
        <taxon>Viruses</taxon>
        <taxon>Duplodnaviria</taxon>
        <taxon>Heunggongvirae</taxon>
        <taxon>Uroviricota</taxon>
        <taxon>Caudoviricetes</taxon>
        <taxon>Kafunavirus</taxon>
        <taxon>Kafunavirus KF1</taxon>
    </lineage>
</organism>
<protein>
    <submittedName>
        <fullName evidence="1">Uncharacterized protein</fullName>
    </submittedName>
</protein>
<evidence type="ECO:0000313" key="1">
    <source>
        <dbReference type="EMBL" id="QBP07014.1"/>
    </source>
</evidence>